<dbReference type="GO" id="GO:0005737">
    <property type="term" value="C:cytoplasm"/>
    <property type="evidence" value="ECO:0007669"/>
    <property type="project" value="EnsemblFungi"/>
</dbReference>
<dbReference type="GO" id="GO:0006449">
    <property type="term" value="P:regulation of translational termination"/>
    <property type="evidence" value="ECO:0007669"/>
    <property type="project" value="EnsemblFungi"/>
</dbReference>
<dbReference type="GO" id="GO:0000822">
    <property type="term" value="F:inositol hexakisphosphate binding"/>
    <property type="evidence" value="ECO:0007669"/>
    <property type="project" value="EnsemblFungi"/>
</dbReference>
<evidence type="ECO:0000313" key="18">
    <source>
        <dbReference type="EMBL" id="SCU85258.1"/>
    </source>
</evidence>
<evidence type="ECO:0000256" key="10">
    <source>
        <dbReference type="ARBA" id="ARBA00023132"/>
    </source>
</evidence>
<evidence type="ECO:0000256" key="4">
    <source>
        <dbReference type="ARBA" id="ARBA00011056"/>
    </source>
</evidence>
<keyword evidence="10" id="KW-0906">Nuclear pore complex</keyword>
<feature type="region of interest" description="Disordered" evidence="17">
    <location>
        <begin position="157"/>
        <end position="245"/>
    </location>
</feature>
<dbReference type="PANTHER" id="PTHR12960">
    <property type="entry name" value="GLE-1-RELATED"/>
    <property type="match status" value="1"/>
</dbReference>
<gene>
    <name evidence="18" type="ORF">LADA_0D06524G</name>
</gene>
<dbReference type="GO" id="GO:0006446">
    <property type="term" value="P:regulation of translational initiation"/>
    <property type="evidence" value="ECO:0007669"/>
    <property type="project" value="EnsemblFungi"/>
</dbReference>
<dbReference type="GO" id="GO:0031369">
    <property type="term" value="F:translation initiation factor binding"/>
    <property type="evidence" value="ECO:0007669"/>
    <property type="project" value="EnsemblFungi"/>
</dbReference>
<dbReference type="GO" id="GO:0016973">
    <property type="term" value="P:poly(A)+ mRNA export from nucleus"/>
    <property type="evidence" value="ECO:0007669"/>
    <property type="project" value="EnsemblFungi"/>
</dbReference>
<dbReference type="GO" id="GO:0044614">
    <property type="term" value="C:nuclear pore cytoplasmic filaments"/>
    <property type="evidence" value="ECO:0007669"/>
    <property type="project" value="EnsemblFungi"/>
</dbReference>
<dbReference type="GO" id="GO:0031965">
    <property type="term" value="C:nuclear membrane"/>
    <property type="evidence" value="ECO:0007669"/>
    <property type="project" value="UniProtKB-SubCell"/>
</dbReference>
<proteinExistence type="inferred from homology"/>
<evidence type="ECO:0000256" key="6">
    <source>
        <dbReference type="ARBA" id="ARBA00022816"/>
    </source>
</evidence>
<dbReference type="InterPro" id="IPR012476">
    <property type="entry name" value="GLE1"/>
</dbReference>
<evidence type="ECO:0000256" key="9">
    <source>
        <dbReference type="ARBA" id="ARBA00023054"/>
    </source>
</evidence>
<evidence type="ECO:0000256" key="8">
    <source>
        <dbReference type="ARBA" id="ARBA00023010"/>
    </source>
</evidence>
<dbReference type="Pfam" id="PF07817">
    <property type="entry name" value="GLE1"/>
    <property type="match status" value="1"/>
</dbReference>
<dbReference type="Proteomes" id="UP000190274">
    <property type="component" value="Chromosome D"/>
</dbReference>
<evidence type="ECO:0000256" key="14">
    <source>
        <dbReference type="ARBA" id="ARBA00029983"/>
    </source>
</evidence>
<dbReference type="InterPro" id="IPR038506">
    <property type="entry name" value="GLE1-like_sf"/>
</dbReference>
<protein>
    <recommendedName>
        <fullName evidence="13">mRNA export factor GLE1</fullName>
    </recommendedName>
    <alternativeName>
        <fullName evidence="15">Nuclear pore protein GLE1</fullName>
    </alternativeName>
    <alternativeName>
        <fullName evidence="14">Nucleoporin GLE1</fullName>
    </alternativeName>
    <alternativeName>
        <fullName evidence="16">RNA export factor GLE1</fullName>
    </alternativeName>
</protein>
<sequence length="536" mass="62075">MRFSFDELYAAETPETALDEDEYSLIGSGDEGIPQLRLPRRKNVVTTTKAVDEDLLDPDLEQLFARLDLTAKLPGARVLKSIPWNKTMRAEECAEKQFELSAQEKPSRRRTAEVSREFSLLHTTVANSIMNKLEALQNENGHQVQRVKEEKLRLREEKRRQEEELRRQEEERRKQEEDKRRQLEEQARRQREGEEERRIKAEQEEKKAREERERLEQEKKKQEALEAARRAQEEAAKGNGITNHHQIERSFNHYKHKIKHIKTDVVEAVKRDSNLKAILSKHKRRINPKFGQLTNSEQHLGSIVAELTSLVDQAKPNALGYQWILNFLAKALVSQAETEVRVKPESALPLAKLALHLLTRYDELLELLMARFVKKCPFVIGYTCKIDSEEGRYKMGWKRGQDNTWEDETSYDERMGGIATLYATITRLPLPQEFITSHKHPLPLSNSWKLLARLANSPTDLLTNTHFVVLGSWWDAAAAQLLQAYGRQAHKLLVLLSQNLTQSVAERKYVGAARLRILFEEYETSGTIKSFPEMTA</sequence>
<keyword evidence="12" id="KW-0539">Nucleus</keyword>
<evidence type="ECO:0000256" key="2">
    <source>
        <dbReference type="ARBA" id="ARBA00004567"/>
    </source>
</evidence>
<reference evidence="18 19" key="1">
    <citation type="submission" date="2016-03" db="EMBL/GenBank/DDBJ databases">
        <authorList>
            <person name="Devillers H."/>
        </authorList>
    </citation>
    <scope>NUCLEOTIDE SEQUENCE [LARGE SCALE GENOMIC DNA]</scope>
    <source>
        <strain evidence="18">CBS 10888</strain>
    </source>
</reference>
<keyword evidence="6" id="KW-0509">mRNA transport</keyword>
<evidence type="ECO:0000256" key="13">
    <source>
        <dbReference type="ARBA" id="ARBA00026227"/>
    </source>
</evidence>
<dbReference type="AlphaFoldDB" id="A0A1G4J618"/>
<comment type="similarity">
    <text evidence="4">Belongs to the GLE1 family.</text>
</comment>
<evidence type="ECO:0000256" key="16">
    <source>
        <dbReference type="ARBA" id="ARBA00075681"/>
    </source>
</evidence>
<keyword evidence="5" id="KW-0813">Transport</keyword>
<dbReference type="GO" id="GO:0005543">
    <property type="term" value="F:phospholipid binding"/>
    <property type="evidence" value="ECO:0007669"/>
    <property type="project" value="EnsemblFungi"/>
</dbReference>
<keyword evidence="8" id="KW-0811">Translocation</keyword>
<evidence type="ECO:0000256" key="11">
    <source>
        <dbReference type="ARBA" id="ARBA00023136"/>
    </source>
</evidence>
<comment type="subcellular location">
    <subcellularLocation>
        <location evidence="1">Nucleus membrane</location>
        <topology evidence="1">Peripheral membrane protein</topology>
        <orientation evidence="1">Cytoplasmic side</orientation>
    </subcellularLocation>
    <subcellularLocation>
        <location evidence="3">Nucleus membrane</location>
        <topology evidence="3">Peripheral membrane protein</topology>
        <orientation evidence="3">Nucleoplasmic side</orientation>
    </subcellularLocation>
    <subcellularLocation>
        <location evidence="2">Nucleus</location>
        <location evidence="2">Nuclear pore complex</location>
    </subcellularLocation>
</comment>
<organism evidence="18 19">
    <name type="scientific">Lachancea dasiensis</name>
    <dbReference type="NCBI Taxonomy" id="1072105"/>
    <lineage>
        <taxon>Eukaryota</taxon>
        <taxon>Fungi</taxon>
        <taxon>Dikarya</taxon>
        <taxon>Ascomycota</taxon>
        <taxon>Saccharomycotina</taxon>
        <taxon>Saccharomycetes</taxon>
        <taxon>Saccharomycetales</taxon>
        <taxon>Saccharomycetaceae</taxon>
        <taxon>Lachancea</taxon>
    </lineage>
</organism>
<keyword evidence="11" id="KW-0472">Membrane</keyword>
<keyword evidence="19" id="KW-1185">Reference proteome</keyword>
<evidence type="ECO:0000256" key="1">
    <source>
        <dbReference type="ARBA" id="ARBA00004335"/>
    </source>
</evidence>
<evidence type="ECO:0000256" key="15">
    <source>
        <dbReference type="ARBA" id="ARBA00075092"/>
    </source>
</evidence>
<evidence type="ECO:0000256" key="3">
    <source>
        <dbReference type="ARBA" id="ARBA00004620"/>
    </source>
</evidence>
<dbReference type="GO" id="GO:0015031">
    <property type="term" value="P:protein transport"/>
    <property type="evidence" value="ECO:0007669"/>
    <property type="project" value="UniProtKB-KW"/>
</dbReference>
<accession>A0A1G4J618</accession>
<dbReference type="GO" id="GO:0008047">
    <property type="term" value="F:enzyme activator activity"/>
    <property type="evidence" value="ECO:0007669"/>
    <property type="project" value="EnsemblFungi"/>
</dbReference>
<name>A0A1G4J618_9SACH</name>
<evidence type="ECO:0000256" key="12">
    <source>
        <dbReference type="ARBA" id="ARBA00023242"/>
    </source>
</evidence>
<dbReference type="OrthoDB" id="420884at2759"/>
<dbReference type="STRING" id="1266660.A0A1G4J618"/>
<evidence type="ECO:0000256" key="17">
    <source>
        <dbReference type="SAM" id="MobiDB-lite"/>
    </source>
</evidence>
<dbReference type="GO" id="GO:0006409">
    <property type="term" value="P:tRNA export from nucleus"/>
    <property type="evidence" value="ECO:0007669"/>
    <property type="project" value="EnsemblFungi"/>
</dbReference>
<keyword evidence="9" id="KW-0175">Coiled coil</keyword>
<evidence type="ECO:0000256" key="7">
    <source>
        <dbReference type="ARBA" id="ARBA00022927"/>
    </source>
</evidence>
<evidence type="ECO:0000256" key="5">
    <source>
        <dbReference type="ARBA" id="ARBA00022448"/>
    </source>
</evidence>
<feature type="compositionally biased region" description="Basic and acidic residues" evidence="17">
    <location>
        <begin position="157"/>
        <end position="236"/>
    </location>
</feature>
<keyword evidence="7" id="KW-0653">Protein transport</keyword>
<dbReference type="Gene3D" id="1.25.40.510">
    <property type="entry name" value="GLE1-like"/>
    <property type="match status" value="1"/>
</dbReference>
<dbReference type="FunFam" id="1.25.40.510:FF:000003">
    <property type="entry name" value="Nucleoporin GLE1"/>
    <property type="match status" value="1"/>
</dbReference>
<evidence type="ECO:0000313" key="19">
    <source>
        <dbReference type="Proteomes" id="UP000190274"/>
    </source>
</evidence>
<dbReference type="PANTHER" id="PTHR12960:SF0">
    <property type="entry name" value="MRNA EXPORT FACTOR GLE1"/>
    <property type="match status" value="1"/>
</dbReference>
<dbReference type="EMBL" id="LT598454">
    <property type="protein sequence ID" value="SCU85258.1"/>
    <property type="molecule type" value="Genomic_DNA"/>
</dbReference>